<accession>A0A2H2ZSP5</accession>
<dbReference type="InterPro" id="IPR012951">
    <property type="entry name" value="BBE"/>
</dbReference>
<organism evidence="4 5">
    <name type="scientific">Trichoderma parareesei</name>
    <name type="common">Filamentous fungus</name>
    <dbReference type="NCBI Taxonomy" id="858221"/>
    <lineage>
        <taxon>Eukaryota</taxon>
        <taxon>Fungi</taxon>
        <taxon>Dikarya</taxon>
        <taxon>Ascomycota</taxon>
        <taxon>Pezizomycotina</taxon>
        <taxon>Sordariomycetes</taxon>
        <taxon>Hypocreomycetidae</taxon>
        <taxon>Hypocreales</taxon>
        <taxon>Hypocreaceae</taxon>
        <taxon>Trichoderma</taxon>
    </lineage>
</organism>
<evidence type="ECO:0000259" key="3">
    <source>
        <dbReference type="PROSITE" id="PS51387"/>
    </source>
</evidence>
<dbReference type="InterPro" id="IPR016169">
    <property type="entry name" value="FAD-bd_PCMH_sub2"/>
</dbReference>
<dbReference type="PROSITE" id="PS51387">
    <property type="entry name" value="FAD_PCMH"/>
    <property type="match status" value="1"/>
</dbReference>
<dbReference type="Pfam" id="PF01565">
    <property type="entry name" value="FAD_binding_4"/>
    <property type="match status" value="1"/>
</dbReference>
<dbReference type="EMBL" id="LFMI01000430">
    <property type="protein sequence ID" value="OTA03695.1"/>
    <property type="molecule type" value="Genomic_DNA"/>
</dbReference>
<comment type="similarity">
    <text evidence="1">Belongs to the oxygen-dependent FAD-linked oxidoreductase family.</text>
</comment>
<evidence type="ECO:0000256" key="2">
    <source>
        <dbReference type="ARBA" id="ARBA00023002"/>
    </source>
</evidence>
<proteinExistence type="inferred from homology"/>
<dbReference type="Gene3D" id="3.30.465.10">
    <property type="match status" value="2"/>
</dbReference>
<dbReference type="GO" id="GO:0016491">
    <property type="term" value="F:oxidoreductase activity"/>
    <property type="evidence" value="ECO:0007669"/>
    <property type="project" value="UniProtKB-KW"/>
</dbReference>
<dbReference type="OrthoDB" id="9983560at2759"/>
<gene>
    <name evidence="4" type="ORF">A9Z42_0041550</name>
</gene>
<dbReference type="InterPro" id="IPR016166">
    <property type="entry name" value="FAD-bd_PCMH"/>
</dbReference>
<keyword evidence="2" id="KW-0560">Oxidoreductase</keyword>
<dbReference type="PANTHER" id="PTHR13878">
    <property type="entry name" value="GULONOLACTONE OXIDASE"/>
    <property type="match status" value="1"/>
</dbReference>
<dbReference type="SUPFAM" id="SSF56176">
    <property type="entry name" value="FAD-binding/transporter-associated domain-like"/>
    <property type="match status" value="1"/>
</dbReference>
<dbReference type="AlphaFoldDB" id="A0A2H2ZSP5"/>
<dbReference type="GO" id="GO:0071949">
    <property type="term" value="F:FAD binding"/>
    <property type="evidence" value="ECO:0007669"/>
    <property type="project" value="InterPro"/>
</dbReference>
<evidence type="ECO:0000256" key="1">
    <source>
        <dbReference type="ARBA" id="ARBA00005466"/>
    </source>
</evidence>
<name>A0A2H2ZSP5_TRIPA</name>
<reference evidence="4 5" key="1">
    <citation type="journal article" date="2015" name="Genome Announc.">
        <title>Genome sequence and annotation of Trichoderma parareesei, the ancestor of the cellulase producer Trichoderma reesei.</title>
        <authorList>
            <person name="Yang D."/>
            <person name="Pomraning K."/>
            <person name="Kopchinskiy A."/>
            <person name="Karimi Aghcheh R."/>
            <person name="Atanasova L."/>
            <person name="Chenthamara K."/>
            <person name="Baker S.E."/>
            <person name="Zhang R."/>
            <person name="Shen Q."/>
            <person name="Freitag M."/>
            <person name="Kubicek C.P."/>
            <person name="Druzhinina I.S."/>
        </authorList>
    </citation>
    <scope>NUCLEOTIDE SEQUENCE [LARGE SCALE GENOMIC DNA]</scope>
    <source>
        <strain evidence="4 5">CBS 125925</strain>
    </source>
</reference>
<feature type="domain" description="FAD-binding PCMH-type" evidence="3">
    <location>
        <begin position="164"/>
        <end position="343"/>
    </location>
</feature>
<keyword evidence="5" id="KW-1185">Reference proteome</keyword>
<dbReference type="InterPro" id="IPR036318">
    <property type="entry name" value="FAD-bd_PCMH-like_sf"/>
</dbReference>
<evidence type="ECO:0000313" key="5">
    <source>
        <dbReference type="Proteomes" id="UP000219286"/>
    </source>
</evidence>
<dbReference type="InterPro" id="IPR006094">
    <property type="entry name" value="Oxid_FAD_bind_N"/>
</dbReference>
<protein>
    <submittedName>
        <fullName evidence="4">Isoamyl alcohol oxidase</fullName>
    </submittedName>
</protein>
<evidence type="ECO:0000313" key="4">
    <source>
        <dbReference type="EMBL" id="OTA03695.1"/>
    </source>
</evidence>
<dbReference type="Pfam" id="PF08031">
    <property type="entry name" value="BBE"/>
    <property type="match status" value="1"/>
</dbReference>
<sequence>MDILLIPKTFRKDTAVFSRFFTASSRIITLRDFQAHQTMLLRTASFLGLVSVGGTALASSPEVFHRTTPGNCKALPGDAAWPKAPDWAVLNRTLNGHLIASVPIASACHDAPFNNYNAELCAQIQDGWNETKLFHFDQPADFLNMYFANYTCDPFTPRSTPCALGNYASYIINVTGPTDVQTGIAFAKKNNIRLVIKNTGHDYLGKNTGKGGLTLWTHNLKTTQYIPNYSSSHYHGPAMKLGAGVQGFEAFAAANATGNRIVGGTCPTVGIAGGYSQGGGHSMLMAAHGLGADNVLEWEVVTASGKHLVATPTQHSDLYWAISGGGGGTFGVVLSMTSRLHKDSIIGGASLTFDDSKVGNTAFWEAVGAFHTLLPPLVDTGNSATYMLTPTQFLTLAFTMPGKDLDEVNTLMKPFLDDLTKRGIAYQYNPRISPNYYDHFGLYLGPLPEGSSGYAPFTGSRIIPRDLLLDTKKNAIIMDALRNATLTEGYTPFPCQAFNVSYQPHPDNAVHPAWRTGMSVCLIPGLWDPTATPAEMQARQDFAAHNLQPMVDAATPGGGVYLNEANYKQQDWQEAFHGSNYPKLLKIKQKYDPDTQFYANVAVGSEDWYLTSDNRLCRL</sequence>
<dbReference type="Proteomes" id="UP000219286">
    <property type="component" value="Unassembled WGS sequence"/>
</dbReference>
<dbReference type="PANTHER" id="PTHR13878:SF91">
    <property type="entry name" value="FAD BINDING DOMAIN PROTEIN (AFU_ORTHOLOGUE AFUA_6G12070)-RELATED"/>
    <property type="match status" value="1"/>
</dbReference>
<dbReference type="InterPro" id="IPR050432">
    <property type="entry name" value="FAD-linked_Oxidoreductases_BP"/>
</dbReference>
<comment type="caution">
    <text evidence="4">The sequence shown here is derived from an EMBL/GenBank/DDBJ whole genome shotgun (WGS) entry which is preliminary data.</text>
</comment>